<organism evidence="7 8">
    <name type="scientific">Chitinophaga agri</name>
    <dbReference type="NCBI Taxonomy" id="2703787"/>
    <lineage>
        <taxon>Bacteria</taxon>
        <taxon>Pseudomonadati</taxon>
        <taxon>Bacteroidota</taxon>
        <taxon>Chitinophagia</taxon>
        <taxon>Chitinophagales</taxon>
        <taxon>Chitinophagaceae</taxon>
        <taxon>Chitinophaga</taxon>
    </lineage>
</organism>
<dbReference type="InterPro" id="IPR007627">
    <property type="entry name" value="RNA_pol_sigma70_r2"/>
</dbReference>
<protein>
    <submittedName>
        <fullName evidence="7">RNA polymerase sigma-70 factor</fullName>
    </submittedName>
</protein>
<evidence type="ECO:0000313" key="7">
    <source>
        <dbReference type="EMBL" id="QHS63229.1"/>
    </source>
</evidence>
<dbReference type="InterPro" id="IPR013325">
    <property type="entry name" value="RNA_pol_sigma_r2"/>
</dbReference>
<dbReference type="KEGG" id="chih:GWR21_27675"/>
<dbReference type="Proteomes" id="UP000476411">
    <property type="component" value="Chromosome"/>
</dbReference>
<evidence type="ECO:0000256" key="3">
    <source>
        <dbReference type="ARBA" id="ARBA00023082"/>
    </source>
</evidence>
<accession>A0A6B9ZMY8</accession>
<dbReference type="SUPFAM" id="SSF88659">
    <property type="entry name" value="Sigma3 and sigma4 domains of RNA polymerase sigma factors"/>
    <property type="match status" value="1"/>
</dbReference>
<gene>
    <name evidence="7" type="ORF">GWR21_27675</name>
</gene>
<dbReference type="GO" id="GO:0003677">
    <property type="term" value="F:DNA binding"/>
    <property type="evidence" value="ECO:0007669"/>
    <property type="project" value="InterPro"/>
</dbReference>
<dbReference type="InterPro" id="IPR014284">
    <property type="entry name" value="RNA_pol_sigma-70_dom"/>
</dbReference>
<name>A0A6B9ZMY8_9BACT</name>
<dbReference type="InterPro" id="IPR014327">
    <property type="entry name" value="RNA_pol_sigma70_bacteroid"/>
</dbReference>
<dbReference type="CDD" id="cd06171">
    <property type="entry name" value="Sigma70_r4"/>
    <property type="match status" value="1"/>
</dbReference>
<dbReference type="InterPro" id="IPR013324">
    <property type="entry name" value="RNA_pol_sigma_r3/r4-like"/>
</dbReference>
<feature type="domain" description="RNA polymerase sigma-70 region 2" evidence="5">
    <location>
        <begin position="33"/>
        <end position="99"/>
    </location>
</feature>
<dbReference type="PANTHER" id="PTHR43133">
    <property type="entry name" value="RNA POLYMERASE ECF-TYPE SIGMA FACTO"/>
    <property type="match status" value="1"/>
</dbReference>
<keyword evidence="3" id="KW-0731">Sigma factor</keyword>
<dbReference type="PRINTS" id="PR00038">
    <property type="entry name" value="HTHLUXR"/>
</dbReference>
<feature type="domain" description="RNA polymerase sigma factor 70 region 4 type 2" evidence="6">
    <location>
        <begin position="128"/>
        <end position="180"/>
    </location>
</feature>
<dbReference type="SUPFAM" id="SSF88946">
    <property type="entry name" value="Sigma2 domain of RNA polymerase sigma factors"/>
    <property type="match status" value="1"/>
</dbReference>
<keyword evidence="2" id="KW-0805">Transcription regulation</keyword>
<sequence length="191" mass="22746">MRRDLDIVTCQNSDEELLQQLQLNHNAVAFSILYERYWEKLVTIAYIRLKSSMDAQEVVQDLFLDLWKRSENIQLKYSFNTYICGALKYKIITFLARRKNEAERQSRLELPEIDRSTEQWLSYQQLRDELESSIQSLPEKCRLVFKLSREKGLTEREIAATLNISMKTVESHMSKALRTLRASLRYLHIFF</sequence>
<dbReference type="Gene3D" id="1.10.1740.10">
    <property type="match status" value="1"/>
</dbReference>
<dbReference type="InterPro" id="IPR000792">
    <property type="entry name" value="Tscrpt_reg_LuxR_C"/>
</dbReference>
<dbReference type="RefSeq" id="WP_162334952.1">
    <property type="nucleotide sequence ID" value="NZ_CP048113.1"/>
</dbReference>
<evidence type="ECO:0000256" key="4">
    <source>
        <dbReference type="ARBA" id="ARBA00023163"/>
    </source>
</evidence>
<dbReference type="NCBIfam" id="TIGR02985">
    <property type="entry name" value="Sig70_bacteroi1"/>
    <property type="match status" value="1"/>
</dbReference>
<evidence type="ECO:0000313" key="8">
    <source>
        <dbReference type="Proteomes" id="UP000476411"/>
    </source>
</evidence>
<dbReference type="GO" id="GO:0006352">
    <property type="term" value="P:DNA-templated transcription initiation"/>
    <property type="evidence" value="ECO:0007669"/>
    <property type="project" value="InterPro"/>
</dbReference>
<evidence type="ECO:0000256" key="1">
    <source>
        <dbReference type="ARBA" id="ARBA00010641"/>
    </source>
</evidence>
<dbReference type="InterPro" id="IPR039425">
    <property type="entry name" value="RNA_pol_sigma-70-like"/>
</dbReference>
<dbReference type="InterPro" id="IPR036388">
    <property type="entry name" value="WH-like_DNA-bd_sf"/>
</dbReference>
<reference evidence="7 8" key="1">
    <citation type="submission" date="2020-01" db="EMBL/GenBank/DDBJ databases">
        <title>Complete genome sequence of Chitinophaga sp. H33E-04 isolated from quinoa roots.</title>
        <authorList>
            <person name="Weon H.-Y."/>
            <person name="Lee S.A."/>
        </authorList>
    </citation>
    <scope>NUCLEOTIDE SEQUENCE [LARGE SCALE GENOMIC DNA]</scope>
    <source>
        <strain evidence="7 8">H33E-04</strain>
    </source>
</reference>
<evidence type="ECO:0000259" key="6">
    <source>
        <dbReference type="Pfam" id="PF08281"/>
    </source>
</evidence>
<dbReference type="InterPro" id="IPR013249">
    <property type="entry name" value="RNA_pol_sigma70_r4_t2"/>
</dbReference>
<evidence type="ECO:0000259" key="5">
    <source>
        <dbReference type="Pfam" id="PF04542"/>
    </source>
</evidence>
<dbReference type="EMBL" id="CP048113">
    <property type="protein sequence ID" value="QHS63229.1"/>
    <property type="molecule type" value="Genomic_DNA"/>
</dbReference>
<evidence type="ECO:0000256" key="2">
    <source>
        <dbReference type="ARBA" id="ARBA00023015"/>
    </source>
</evidence>
<dbReference type="NCBIfam" id="TIGR02937">
    <property type="entry name" value="sigma70-ECF"/>
    <property type="match status" value="1"/>
</dbReference>
<proteinExistence type="inferred from homology"/>
<dbReference type="Gene3D" id="1.10.10.10">
    <property type="entry name" value="Winged helix-like DNA-binding domain superfamily/Winged helix DNA-binding domain"/>
    <property type="match status" value="1"/>
</dbReference>
<keyword evidence="4" id="KW-0804">Transcription</keyword>
<dbReference type="Pfam" id="PF04542">
    <property type="entry name" value="Sigma70_r2"/>
    <property type="match status" value="1"/>
</dbReference>
<comment type="similarity">
    <text evidence="1">Belongs to the sigma-70 factor family. ECF subfamily.</text>
</comment>
<dbReference type="GO" id="GO:0016987">
    <property type="term" value="F:sigma factor activity"/>
    <property type="evidence" value="ECO:0007669"/>
    <property type="project" value="UniProtKB-KW"/>
</dbReference>
<dbReference type="AlphaFoldDB" id="A0A6B9ZMY8"/>
<keyword evidence="8" id="KW-1185">Reference proteome</keyword>
<dbReference type="Pfam" id="PF08281">
    <property type="entry name" value="Sigma70_r4_2"/>
    <property type="match status" value="1"/>
</dbReference>
<dbReference type="PANTHER" id="PTHR43133:SF46">
    <property type="entry name" value="RNA POLYMERASE SIGMA-70 FACTOR ECF SUBFAMILY"/>
    <property type="match status" value="1"/>
</dbReference>